<sequence length="110" mass="11387">MSNGLEVDPSELRGISVNSGVVAANLDVLLRLLRNAEGDGAAPGGGLDVVARLREVRTGWEERLATVRDEAADLEHRLDAAAGDFTAAEDGNRAELAAVGARLERGAAAP</sequence>
<dbReference type="STRING" id="1176198.SAMN05444716_103212"/>
<protein>
    <submittedName>
        <fullName evidence="2">Uncharacterized protein</fullName>
    </submittedName>
</protein>
<dbReference type="AlphaFoldDB" id="A0A1I6RNS9"/>
<gene>
    <name evidence="2" type="ORF">SAMN05444716_103212</name>
</gene>
<organism evidence="2 3">
    <name type="scientific">Streptomyces harbinensis</name>
    <dbReference type="NCBI Taxonomy" id="1176198"/>
    <lineage>
        <taxon>Bacteria</taxon>
        <taxon>Bacillati</taxon>
        <taxon>Actinomycetota</taxon>
        <taxon>Actinomycetes</taxon>
        <taxon>Kitasatosporales</taxon>
        <taxon>Streptomycetaceae</taxon>
        <taxon>Streptomyces</taxon>
    </lineage>
</organism>
<proteinExistence type="predicted"/>
<reference evidence="3" key="1">
    <citation type="submission" date="2016-10" db="EMBL/GenBank/DDBJ databases">
        <authorList>
            <person name="Varghese N."/>
            <person name="Submissions S."/>
        </authorList>
    </citation>
    <scope>NUCLEOTIDE SEQUENCE [LARGE SCALE GENOMIC DNA]</scope>
    <source>
        <strain evidence="3">CGMCC 4.7047</strain>
    </source>
</reference>
<feature type="coiled-coil region" evidence="1">
    <location>
        <begin position="57"/>
        <end position="84"/>
    </location>
</feature>
<dbReference type="Proteomes" id="UP000198873">
    <property type="component" value="Unassembled WGS sequence"/>
</dbReference>
<evidence type="ECO:0000313" key="3">
    <source>
        <dbReference type="Proteomes" id="UP000198873"/>
    </source>
</evidence>
<name>A0A1I6RNS9_9ACTN</name>
<accession>A0A1I6RNS9</accession>
<keyword evidence="3" id="KW-1185">Reference proteome</keyword>
<dbReference type="EMBL" id="FPAB01000003">
    <property type="protein sequence ID" value="SFS66088.1"/>
    <property type="molecule type" value="Genomic_DNA"/>
</dbReference>
<dbReference type="RefSeq" id="WP_019433091.1">
    <property type="nucleotide sequence ID" value="NZ_CP054938.1"/>
</dbReference>
<keyword evidence="1" id="KW-0175">Coiled coil</keyword>
<evidence type="ECO:0000313" key="2">
    <source>
        <dbReference type="EMBL" id="SFS66088.1"/>
    </source>
</evidence>
<evidence type="ECO:0000256" key="1">
    <source>
        <dbReference type="SAM" id="Coils"/>
    </source>
</evidence>